<feature type="transmembrane region" description="Helical" evidence="1">
    <location>
        <begin position="347"/>
        <end position="368"/>
    </location>
</feature>
<dbReference type="Proteomes" id="UP000569914">
    <property type="component" value="Unassembled WGS sequence"/>
</dbReference>
<evidence type="ECO:0000313" key="3">
    <source>
        <dbReference type="Proteomes" id="UP000569914"/>
    </source>
</evidence>
<feature type="transmembrane region" description="Helical" evidence="1">
    <location>
        <begin position="159"/>
        <end position="179"/>
    </location>
</feature>
<dbReference type="RefSeq" id="WP_179748863.1">
    <property type="nucleotide sequence ID" value="NZ_JACCBU010000001.1"/>
</dbReference>
<gene>
    <name evidence="2" type="ORF">BKA15_001166</name>
</gene>
<feature type="transmembrane region" description="Helical" evidence="1">
    <location>
        <begin position="508"/>
        <end position="528"/>
    </location>
</feature>
<feature type="transmembrane region" description="Helical" evidence="1">
    <location>
        <begin position="437"/>
        <end position="457"/>
    </location>
</feature>
<proteinExistence type="predicted"/>
<feature type="transmembrane region" description="Helical" evidence="1">
    <location>
        <begin position="85"/>
        <end position="103"/>
    </location>
</feature>
<keyword evidence="3" id="KW-1185">Reference proteome</keyword>
<evidence type="ECO:0000256" key="1">
    <source>
        <dbReference type="SAM" id="Phobius"/>
    </source>
</evidence>
<keyword evidence="1" id="KW-0472">Membrane</keyword>
<evidence type="ECO:0000313" key="2">
    <source>
        <dbReference type="EMBL" id="NYE69837.1"/>
    </source>
</evidence>
<keyword evidence="1" id="KW-1133">Transmembrane helix</keyword>
<keyword evidence="1" id="KW-0812">Transmembrane</keyword>
<dbReference type="AlphaFoldDB" id="A0A7Y9I455"/>
<comment type="caution">
    <text evidence="2">The sequence shown here is derived from an EMBL/GenBank/DDBJ whole genome shotgun (WGS) entry which is preliminary data.</text>
</comment>
<feature type="transmembrane region" description="Helical" evidence="1">
    <location>
        <begin position="21"/>
        <end position="41"/>
    </location>
</feature>
<accession>A0A7Y9I455</accession>
<feature type="transmembrane region" description="Helical" evidence="1">
    <location>
        <begin position="397"/>
        <end position="417"/>
    </location>
</feature>
<name>A0A7Y9I455_9ACTN</name>
<feature type="transmembrane region" description="Helical" evidence="1">
    <location>
        <begin position="124"/>
        <end position="153"/>
    </location>
</feature>
<reference evidence="2 3" key="1">
    <citation type="submission" date="2020-07" db="EMBL/GenBank/DDBJ databases">
        <title>Sequencing the genomes of 1000 actinobacteria strains.</title>
        <authorList>
            <person name="Klenk H.-P."/>
        </authorList>
    </citation>
    <scope>NUCLEOTIDE SEQUENCE [LARGE SCALE GENOMIC DNA]</scope>
    <source>
        <strain evidence="2 3">DSM 22083</strain>
    </source>
</reference>
<sequence>MSGTLTGTGAMLRLFLRRDRWFLPGIVVFPGLVQLVFVAAFTATAPTPEARQAYAETSVHNAAFSLTYGVLRGSSLGELVTWRSGFLPVIIAVTVLLLIMRHTRSEEAAGRRELVAATRVGRHAALTAAMIEYGAVSLLLGLGSSATLALAGLPVAGSLAYGLGLALVGCTFAAIGGLVAQLTTEAGPARVIGIVIISVAFLIRGVGDVSAQTGGGFGWLSWASPISWAGQLRPFSGERWWVVAVVAVIIGVIVAGALRVSGRRDLGSGVIRPRPGPATAPAALRTPLALAWRLHRGGLASWAAGFALVGLLTGVVGLSIAELLDRSEAGRQAVARIGGPGSVIDQYVVGMMMLAGVVAACSAVNAVLRLRVEERDGRAELLLAGPVDRLHWAAGHLLLALLNGTVGIVAGGLFHGLGLGLITGGIGADLTRVLPGALVYLPLVWLFTAIAFALFGWRPRLAVITYALAGVSMFFGWITGELAPGHWIARLSVFEYVPELPGGTFTPLPLLIMVGASLVLIMAGLAALRRRDLPVG</sequence>
<protein>
    <submittedName>
        <fullName evidence="2">ABC-2 type transport system permease protein</fullName>
    </submittedName>
</protein>
<dbReference type="EMBL" id="JACCBU010000001">
    <property type="protein sequence ID" value="NYE69837.1"/>
    <property type="molecule type" value="Genomic_DNA"/>
</dbReference>
<organism evidence="2 3">
    <name type="scientific">Microlunatus parietis</name>
    <dbReference type="NCBI Taxonomy" id="682979"/>
    <lineage>
        <taxon>Bacteria</taxon>
        <taxon>Bacillati</taxon>
        <taxon>Actinomycetota</taxon>
        <taxon>Actinomycetes</taxon>
        <taxon>Propionibacteriales</taxon>
        <taxon>Propionibacteriaceae</taxon>
        <taxon>Microlunatus</taxon>
    </lineage>
</organism>
<feature type="transmembrane region" description="Helical" evidence="1">
    <location>
        <begin position="464"/>
        <end position="488"/>
    </location>
</feature>
<feature type="transmembrane region" description="Helical" evidence="1">
    <location>
        <begin position="240"/>
        <end position="258"/>
    </location>
</feature>
<feature type="transmembrane region" description="Helical" evidence="1">
    <location>
        <begin position="299"/>
        <end position="321"/>
    </location>
</feature>
<feature type="transmembrane region" description="Helical" evidence="1">
    <location>
        <begin position="191"/>
        <end position="220"/>
    </location>
</feature>